<feature type="region of interest" description="Disordered" evidence="1">
    <location>
        <begin position="26"/>
        <end position="61"/>
    </location>
</feature>
<comment type="caution">
    <text evidence="2">The sequence shown here is derived from an EMBL/GenBank/DDBJ whole genome shotgun (WGS) entry which is preliminary data.</text>
</comment>
<dbReference type="EMBL" id="CM029040">
    <property type="protein sequence ID" value="KAG2634166.1"/>
    <property type="molecule type" value="Genomic_DNA"/>
</dbReference>
<keyword evidence="3" id="KW-1185">Reference proteome</keyword>
<reference evidence="2" key="1">
    <citation type="submission" date="2020-05" db="EMBL/GenBank/DDBJ databases">
        <title>WGS assembly of Panicum virgatum.</title>
        <authorList>
            <person name="Lovell J.T."/>
            <person name="Jenkins J."/>
            <person name="Shu S."/>
            <person name="Juenger T.E."/>
            <person name="Schmutz J."/>
        </authorList>
    </citation>
    <scope>NUCLEOTIDE SEQUENCE</scope>
    <source>
        <strain evidence="2">AP13</strain>
    </source>
</reference>
<evidence type="ECO:0000256" key="1">
    <source>
        <dbReference type="SAM" id="MobiDB-lite"/>
    </source>
</evidence>
<evidence type="ECO:0000313" key="2">
    <source>
        <dbReference type="EMBL" id="KAG2634166.1"/>
    </source>
</evidence>
<protein>
    <submittedName>
        <fullName evidence="2">Uncharacterized protein</fullName>
    </submittedName>
</protein>
<dbReference type="EMBL" id="CM029040">
    <property type="protein sequence ID" value="KAG2634165.1"/>
    <property type="molecule type" value="Genomic_DNA"/>
</dbReference>
<dbReference type="AlphaFoldDB" id="A0A8T0VKM8"/>
<dbReference type="Proteomes" id="UP000823388">
    <property type="component" value="Chromosome 2N"/>
</dbReference>
<feature type="compositionally biased region" description="Gly residues" evidence="1">
    <location>
        <begin position="52"/>
        <end position="61"/>
    </location>
</feature>
<gene>
    <name evidence="2" type="ORF">PVAP13_2NG533112</name>
</gene>
<sequence>MKEIADELGRLRKLSLHPWAQLDAETETESLLGGPSTASIEIEEATTSGYPTQGGEGKTCP</sequence>
<proteinExistence type="predicted"/>
<organism evidence="2 3">
    <name type="scientific">Panicum virgatum</name>
    <name type="common">Blackwell switchgrass</name>
    <dbReference type="NCBI Taxonomy" id="38727"/>
    <lineage>
        <taxon>Eukaryota</taxon>
        <taxon>Viridiplantae</taxon>
        <taxon>Streptophyta</taxon>
        <taxon>Embryophyta</taxon>
        <taxon>Tracheophyta</taxon>
        <taxon>Spermatophyta</taxon>
        <taxon>Magnoliopsida</taxon>
        <taxon>Liliopsida</taxon>
        <taxon>Poales</taxon>
        <taxon>Poaceae</taxon>
        <taxon>PACMAD clade</taxon>
        <taxon>Panicoideae</taxon>
        <taxon>Panicodae</taxon>
        <taxon>Paniceae</taxon>
        <taxon>Panicinae</taxon>
        <taxon>Panicum</taxon>
        <taxon>Panicum sect. Hiantes</taxon>
    </lineage>
</organism>
<accession>A0A8T0VKM8</accession>
<name>A0A8T0VKM8_PANVG</name>
<evidence type="ECO:0000313" key="3">
    <source>
        <dbReference type="Proteomes" id="UP000823388"/>
    </source>
</evidence>